<feature type="region of interest" description="Disordered" evidence="6">
    <location>
        <begin position="50"/>
        <end position="80"/>
    </location>
</feature>
<keyword evidence="7" id="KW-0812">Transmembrane</keyword>
<feature type="region of interest" description="Disordered" evidence="6">
    <location>
        <begin position="1"/>
        <end position="21"/>
    </location>
</feature>
<protein>
    <recommendedName>
        <fullName evidence="8">Thioredoxin-like fold domain-containing protein</fullName>
    </recommendedName>
</protein>
<dbReference type="Pfam" id="PF13462">
    <property type="entry name" value="Thioredoxin_4"/>
    <property type="match status" value="1"/>
</dbReference>
<evidence type="ECO:0000256" key="4">
    <source>
        <dbReference type="ARBA" id="ARBA00023157"/>
    </source>
</evidence>
<proteinExistence type="inferred from homology"/>
<keyword evidence="5" id="KW-0676">Redox-active center</keyword>
<dbReference type="SUPFAM" id="SSF52833">
    <property type="entry name" value="Thioredoxin-like"/>
    <property type="match status" value="1"/>
</dbReference>
<keyword evidence="2" id="KW-0732">Signal</keyword>
<keyword evidence="4" id="KW-1015">Disulfide bond</keyword>
<dbReference type="GO" id="GO:0016491">
    <property type="term" value="F:oxidoreductase activity"/>
    <property type="evidence" value="ECO:0007669"/>
    <property type="project" value="UniProtKB-KW"/>
</dbReference>
<dbReference type="PANTHER" id="PTHR13887">
    <property type="entry name" value="GLUTATHIONE S-TRANSFERASE KAPPA"/>
    <property type="match status" value="1"/>
</dbReference>
<evidence type="ECO:0000256" key="3">
    <source>
        <dbReference type="ARBA" id="ARBA00023002"/>
    </source>
</evidence>
<dbReference type="EMBL" id="PKIZ01000013">
    <property type="protein sequence ID" value="PKZ41448.1"/>
    <property type="molecule type" value="Genomic_DNA"/>
</dbReference>
<sequence length="267" mass="28338">MPVDTSPRPSSAHRPKNSSGGGVSKALIALIAALLVAALVVVGIWAFGKKDDKPSSDESSTSTSSGDGSAAPAKTPKGMKADKTGVVVGKAGRPELAIFEDFQCPICKDYEDALGDEISKRVDEGKLQVTYHPKTFLDGGIPGENSERATSAAYCAQDAGKFREYHDAIFANQPPEGEGYTDDDLKKFGKDAGIQGDALKTFEKCVDDGTYREFALKAEAYSNEVGVKGTPTYYLNGELFEFGDKEEFIAKLDEAGAPKKSDASATK</sequence>
<dbReference type="Gene3D" id="3.40.30.10">
    <property type="entry name" value="Glutaredoxin"/>
    <property type="match status" value="1"/>
</dbReference>
<dbReference type="Proteomes" id="UP000234206">
    <property type="component" value="Unassembled WGS sequence"/>
</dbReference>
<feature type="domain" description="Thioredoxin-like fold" evidence="8">
    <location>
        <begin position="83"/>
        <end position="249"/>
    </location>
</feature>
<dbReference type="OrthoDB" id="117402at2"/>
<dbReference type="InterPro" id="IPR036249">
    <property type="entry name" value="Thioredoxin-like_sf"/>
</dbReference>
<evidence type="ECO:0000259" key="8">
    <source>
        <dbReference type="Pfam" id="PF13462"/>
    </source>
</evidence>
<evidence type="ECO:0000256" key="6">
    <source>
        <dbReference type="SAM" id="MobiDB-lite"/>
    </source>
</evidence>
<accession>A0A2I1P9Y7</accession>
<evidence type="ECO:0000313" key="10">
    <source>
        <dbReference type="Proteomes" id="UP000234206"/>
    </source>
</evidence>
<dbReference type="PANTHER" id="PTHR13887:SF14">
    <property type="entry name" value="DISULFIDE BOND FORMATION PROTEIN D"/>
    <property type="match status" value="1"/>
</dbReference>
<evidence type="ECO:0000256" key="1">
    <source>
        <dbReference type="ARBA" id="ARBA00005791"/>
    </source>
</evidence>
<feature type="compositionally biased region" description="Low complexity" evidence="6">
    <location>
        <begin position="57"/>
        <end position="73"/>
    </location>
</feature>
<keyword evidence="10" id="KW-1185">Reference proteome</keyword>
<evidence type="ECO:0000256" key="5">
    <source>
        <dbReference type="ARBA" id="ARBA00023284"/>
    </source>
</evidence>
<keyword evidence="7" id="KW-0472">Membrane</keyword>
<gene>
    <name evidence="9" type="ORF">CYJ76_07770</name>
</gene>
<dbReference type="RefSeq" id="WP_101849745.1">
    <property type="nucleotide sequence ID" value="NZ_PKIZ01000013.1"/>
</dbReference>
<keyword evidence="3" id="KW-0560">Oxidoreductase</keyword>
<name>A0A2I1P9Y7_9MICO</name>
<dbReference type="CDD" id="cd02972">
    <property type="entry name" value="DsbA_family"/>
    <property type="match status" value="1"/>
</dbReference>
<evidence type="ECO:0000313" key="9">
    <source>
        <dbReference type="EMBL" id="PKZ41448.1"/>
    </source>
</evidence>
<comment type="caution">
    <text evidence="9">The sequence shown here is derived from an EMBL/GenBank/DDBJ whole genome shotgun (WGS) entry which is preliminary data.</text>
</comment>
<keyword evidence="7" id="KW-1133">Transmembrane helix</keyword>
<dbReference type="InterPro" id="IPR012336">
    <property type="entry name" value="Thioredoxin-like_fold"/>
</dbReference>
<reference evidence="9 10" key="1">
    <citation type="submission" date="2017-12" db="EMBL/GenBank/DDBJ databases">
        <title>Phylogenetic diversity of female urinary microbiome.</title>
        <authorList>
            <person name="Thomas-White K."/>
            <person name="Wolfe A.J."/>
        </authorList>
    </citation>
    <scope>NUCLEOTIDE SEQUENCE [LARGE SCALE GENOMIC DNA]</scope>
    <source>
        <strain evidence="9 10">UMB1298</strain>
    </source>
</reference>
<feature type="transmembrane region" description="Helical" evidence="7">
    <location>
        <begin position="26"/>
        <end position="47"/>
    </location>
</feature>
<evidence type="ECO:0000256" key="2">
    <source>
        <dbReference type="ARBA" id="ARBA00022729"/>
    </source>
</evidence>
<dbReference type="AlphaFoldDB" id="A0A2I1P9Y7"/>
<organism evidence="9 10">
    <name type="scientific">Kytococcus schroeteri</name>
    <dbReference type="NCBI Taxonomy" id="138300"/>
    <lineage>
        <taxon>Bacteria</taxon>
        <taxon>Bacillati</taxon>
        <taxon>Actinomycetota</taxon>
        <taxon>Actinomycetes</taxon>
        <taxon>Micrococcales</taxon>
        <taxon>Kytococcaceae</taxon>
        <taxon>Kytococcus</taxon>
    </lineage>
</organism>
<evidence type="ECO:0000256" key="7">
    <source>
        <dbReference type="SAM" id="Phobius"/>
    </source>
</evidence>
<comment type="similarity">
    <text evidence="1">Belongs to the thioredoxin family. DsbA subfamily.</text>
</comment>